<dbReference type="GO" id="GO:0016020">
    <property type="term" value="C:membrane"/>
    <property type="evidence" value="ECO:0007669"/>
    <property type="project" value="TreeGrafter"/>
</dbReference>
<feature type="transmembrane region" description="Helical" evidence="1">
    <location>
        <begin position="131"/>
        <end position="149"/>
    </location>
</feature>
<evidence type="ECO:0000256" key="1">
    <source>
        <dbReference type="SAM" id="Phobius"/>
    </source>
</evidence>
<reference evidence="3" key="1">
    <citation type="submission" date="2023-03" db="EMBL/GenBank/DDBJ databases">
        <title>Chromosome-scale reference genome and RAD-based genetic map of yellow starthistle (Centaurea solstitialis) reveal putative structural variation and QTLs associated with invader traits.</title>
        <authorList>
            <person name="Reatini B."/>
            <person name="Cang F.A."/>
            <person name="Jiang Q."/>
            <person name="Mckibben M.T.W."/>
            <person name="Barker M.S."/>
            <person name="Rieseberg L.H."/>
            <person name="Dlugosch K.M."/>
        </authorList>
    </citation>
    <scope>NUCLEOTIDE SEQUENCE</scope>
    <source>
        <strain evidence="3">CAN-66</strain>
        <tissue evidence="3">Leaf</tissue>
    </source>
</reference>
<dbReference type="Proteomes" id="UP001172457">
    <property type="component" value="Chromosome 3"/>
</dbReference>
<gene>
    <name evidence="3" type="ORF">OSB04_010287</name>
</gene>
<feature type="transmembrane region" description="Helical" evidence="1">
    <location>
        <begin position="244"/>
        <end position="268"/>
    </location>
</feature>
<keyword evidence="1" id="KW-0812">Transmembrane</keyword>
<sequence length="289" mass="32257">MEEYRDNDVAWAVLESTINKAVDSGNHEIIEDCIKAYPSTIWVTASVFYLFHLAIHERQERVYNLVYQMGNDKSSVASYVDPETRENALHIVAKLAPARRLKTVTGAALQMQRELQWFNEWMKGTASSSTIVAALIVTVAFAAAFTVPGGNINEGKDEGKPVYLNNGAFMVFIISDAVALFSSVTSVLMFVGILTSRYAEDDFLYTLPKRMTIGLISSFLSLTATVVAFGATLSLVLLDKVKWIIAPLVIMACIPVALYALLQFPLLYELLNNTYGRSIFHRENRRMIH</sequence>
<proteinExistence type="predicted"/>
<evidence type="ECO:0000313" key="3">
    <source>
        <dbReference type="EMBL" id="KAJ9555673.1"/>
    </source>
</evidence>
<dbReference type="InterPro" id="IPR026961">
    <property type="entry name" value="PGG_dom"/>
</dbReference>
<keyword evidence="1" id="KW-0472">Membrane</keyword>
<keyword evidence="1" id="KW-1133">Transmembrane helix</keyword>
<evidence type="ECO:0000259" key="2">
    <source>
        <dbReference type="Pfam" id="PF13962"/>
    </source>
</evidence>
<dbReference type="AlphaFoldDB" id="A0AA38T791"/>
<comment type="caution">
    <text evidence="3">The sequence shown here is derived from an EMBL/GenBank/DDBJ whole genome shotgun (WGS) entry which is preliminary data.</text>
</comment>
<dbReference type="PANTHER" id="PTHR24177">
    <property type="entry name" value="CASKIN"/>
    <property type="match status" value="1"/>
</dbReference>
<evidence type="ECO:0000313" key="4">
    <source>
        <dbReference type="Proteomes" id="UP001172457"/>
    </source>
</evidence>
<feature type="transmembrane region" description="Helical" evidence="1">
    <location>
        <begin position="169"/>
        <end position="194"/>
    </location>
</feature>
<name>A0AA38T791_9ASTR</name>
<dbReference type="EMBL" id="JARYMX010000003">
    <property type="protein sequence ID" value="KAJ9555673.1"/>
    <property type="molecule type" value="Genomic_DNA"/>
</dbReference>
<dbReference type="PANTHER" id="PTHR24177:SF304">
    <property type="entry name" value="ANKYRIN REPEAT-CONTAINING DOMAIN, PGG DOMAIN PROTEIN-RELATED"/>
    <property type="match status" value="1"/>
</dbReference>
<feature type="domain" description="PGG" evidence="2">
    <location>
        <begin position="120"/>
        <end position="235"/>
    </location>
</feature>
<keyword evidence="4" id="KW-1185">Reference proteome</keyword>
<feature type="transmembrane region" description="Helical" evidence="1">
    <location>
        <begin position="215"/>
        <end position="238"/>
    </location>
</feature>
<dbReference type="Pfam" id="PF13962">
    <property type="entry name" value="PGG"/>
    <property type="match status" value="1"/>
</dbReference>
<accession>A0AA38T791</accession>
<organism evidence="3 4">
    <name type="scientific">Centaurea solstitialis</name>
    <name type="common">yellow star-thistle</name>
    <dbReference type="NCBI Taxonomy" id="347529"/>
    <lineage>
        <taxon>Eukaryota</taxon>
        <taxon>Viridiplantae</taxon>
        <taxon>Streptophyta</taxon>
        <taxon>Embryophyta</taxon>
        <taxon>Tracheophyta</taxon>
        <taxon>Spermatophyta</taxon>
        <taxon>Magnoliopsida</taxon>
        <taxon>eudicotyledons</taxon>
        <taxon>Gunneridae</taxon>
        <taxon>Pentapetalae</taxon>
        <taxon>asterids</taxon>
        <taxon>campanulids</taxon>
        <taxon>Asterales</taxon>
        <taxon>Asteraceae</taxon>
        <taxon>Carduoideae</taxon>
        <taxon>Cardueae</taxon>
        <taxon>Centaureinae</taxon>
        <taxon>Centaurea</taxon>
    </lineage>
</organism>
<protein>
    <recommendedName>
        <fullName evidence="2">PGG domain-containing protein</fullName>
    </recommendedName>
</protein>